<dbReference type="Gene3D" id="1.10.150.20">
    <property type="entry name" value="5' to 3' exonuclease, C-terminal subdomain"/>
    <property type="match status" value="1"/>
</dbReference>
<keyword evidence="5 16" id="KW-0963">Cytoplasm</keyword>
<evidence type="ECO:0000256" key="6">
    <source>
        <dbReference type="ARBA" id="ARBA00022679"/>
    </source>
</evidence>
<proteinExistence type="inferred from homology"/>
<dbReference type="GO" id="GO:0009432">
    <property type="term" value="P:SOS response"/>
    <property type="evidence" value="ECO:0007669"/>
    <property type="project" value="TreeGrafter"/>
</dbReference>
<dbReference type="FunFam" id="3.30.1490.100:FF:000004">
    <property type="entry name" value="DNA polymerase IV"/>
    <property type="match status" value="1"/>
</dbReference>
<keyword evidence="6 16" id="KW-0808">Transferase</keyword>
<dbReference type="PROSITE" id="PS50173">
    <property type="entry name" value="UMUC"/>
    <property type="match status" value="1"/>
</dbReference>
<dbReference type="Pfam" id="PF11798">
    <property type="entry name" value="IMS_HHH"/>
    <property type="match status" value="1"/>
</dbReference>
<keyword evidence="4 16" id="KW-0515">Mutator protein</keyword>
<evidence type="ECO:0000256" key="10">
    <source>
        <dbReference type="ARBA" id="ARBA00022763"/>
    </source>
</evidence>
<evidence type="ECO:0000256" key="16">
    <source>
        <dbReference type="HAMAP-Rule" id="MF_01113"/>
    </source>
</evidence>
<dbReference type="Pfam" id="PF11799">
    <property type="entry name" value="IMS_C"/>
    <property type="match status" value="1"/>
</dbReference>
<sequence length="375" mass="42635">MEHVVLQFAEPVRDTSRKIIHVDMDAFYASVEERENPELKGKPLVIARHPKDNGGRGVVTTANYEARKYGIHSAMSAQKAYELCPQAIFVPGRHELYQEISTQIREVFKHYTDIIEPLALDEAYLDVTENKKGISSATVIAKMIQKEIWEELHLTCSAGVSYNKFIAKLASDYKKPAGITVIPPEKALVFLKELPIGKFYGVGKKTAEKMHDWGVFTGQDLVEKSEMDLIQRFGKMGYSLYRKVRGIDNNPVESTRVRKSVGREHTYGQPLTTEEEILAELRFLAGKVHTSLVKVQKHGKVVVLKVRTSDYETMTKRISLPSYVKDSEEIYFHALNLWEDVGLIGKEIRLLGITVTNLDPLTFENIVLPLWEKEK</sequence>
<comment type="subcellular location">
    <subcellularLocation>
        <location evidence="1 16">Cytoplasm</location>
    </subcellularLocation>
</comment>
<dbReference type="InterPro" id="IPR036775">
    <property type="entry name" value="DNA_pol_Y-fam_lit_finger_sf"/>
</dbReference>
<dbReference type="NCBIfam" id="NF002677">
    <property type="entry name" value="PRK02406.1"/>
    <property type="match status" value="1"/>
</dbReference>
<evidence type="ECO:0000256" key="4">
    <source>
        <dbReference type="ARBA" id="ARBA00022457"/>
    </source>
</evidence>
<comment type="function">
    <text evidence="16">Poorly processive, error-prone DNA polymerase involved in untargeted mutagenesis. Copies undamaged DNA at stalled replication forks, which arise in vivo from mismatched or misaligned primer ends. These misaligned primers can be extended by PolIV. Exhibits no 3'-5' exonuclease (proofreading) activity. May be involved in translesional synthesis, in conjunction with the beta clamp from PolIII.</text>
</comment>
<dbReference type="FunFam" id="3.40.1170.60:FF:000001">
    <property type="entry name" value="DNA polymerase IV"/>
    <property type="match status" value="1"/>
</dbReference>
<feature type="site" description="Substrate discrimination" evidence="16">
    <location>
        <position position="28"/>
    </location>
</feature>
<keyword evidence="9 16" id="KW-0479">Metal-binding</keyword>
<dbReference type="InterPro" id="IPR017961">
    <property type="entry name" value="DNA_pol_Y-fam_little_finger"/>
</dbReference>
<accession>A0A0R2HP98</accession>
<organism evidence="18 19">
    <name type="scientific">Carnobacterium divergens DSM 20623</name>
    <dbReference type="NCBI Taxonomy" id="1449336"/>
    <lineage>
        <taxon>Bacteria</taxon>
        <taxon>Bacillati</taxon>
        <taxon>Bacillota</taxon>
        <taxon>Bacilli</taxon>
        <taxon>Lactobacillales</taxon>
        <taxon>Carnobacteriaceae</taxon>
        <taxon>Carnobacterium</taxon>
    </lineage>
</organism>
<dbReference type="CDD" id="cd03586">
    <property type="entry name" value="PolY_Pol_IV_kappa"/>
    <property type="match status" value="1"/>
</dbReference>
<evidence type="ECO:0000256" key="12">
    <source>
        <dbReference type="ARBA" id="ARBA00022932"/>
    </source>
</evidence>
<dbReference type="GO" id="GO:0003887">
    <property type="term" value="F:DNA-directed DNA polymerase activity"/>
    <property type="evidence" value="ECO:0007669"/>
    <property type="project" value="UniProtKB-UniRule"/>
</dbReference>
<evidence type="ECO:0000259" key="17">
    <source>
        <dbReference type="PROSITE" id="PS50173"/>
    </source>
</evidence>
<keyword evidence="10 16" id="KW-0227">DNA damage</keyword>
<keyword evidence="12 16" id="KW-0239">DNA-directed DNA polymerase</keyword>
<evidence type="ECO:0000256" key="15">
    <source>
        <dbReference type="ARBA" id="ARBA00049244"/>
    </source>
</evidence>
<feature type="domain" description="UmuC" evidence="17">
    <location>
        <begin position="19"/>
        <end position="203"/>
    </location>
</feature>
<feature type="binding site" evidence="16">
    <location>
        <position position="23"/>
    </location>
    <ligand>
        <name>Mg(2+)</name>
        <dbReference type="ChEBI" id="CHEBI:18420"/>
    </ligand>
</feature>
<dbReference type="Gene3D" id="3.40.1170.60">
    <property type="match status" value="1"/>
</dbReference>
<dbReference type="PANTHER" id="PTHR11076:SF33">
    <property type="entry name" value="DNA POLYMERASE KAPPA"/>
    <property type="match status" value="1"/>
</dbReference>
<dbReference type="HAMAP" id="MF_01113">
    <property type="entry name" value="DNApol_IV"/>
    <property type="match status" value="1"/>
</dbReference>
<comment type="cofactor">
    <cofactor evidence="16">
        <name>Mg(2+)</name>
        <dbReference type="ChEBI" id="CHEBI:18420"/>
    </cofactor>
    <text evidence="16">Binds 2 magnesium ions per subunit.</text>
</comment>
<name>A0A0R2HP98_CARDV</name>
<keyword evidence="19" id="KW-1185">Reference proteome</keyword>
<dbReference type="Proteomes" id="UP000051658">
    <property type="component" value="Unassembled WGS sequence"/>
</dbReference>
<evidence type="ECO:0000313" key="18">
    <source>
        <dbReference type="EMBL" id="KRN54673.1"/>
    </source>
</evidence>
<keyword evidence="14 16" id="KW-0234">DNA repair</keyword>
<evidence type="ECO:0000256" key="2">
    <source>
        <dbReference type="ARBA" id="ARBA00010945"/>
    </source>
</evidence>
<keyword evidence="13 16" id="KW-0238">DNA-binding</keyword>
<evidence type="ECO:0000256" key="13">
    <source>
        <dbReference type="ARBA" id="ARBA00023125"/>
    </source>
</evidence>
<dbReference type="GeneID" id="89589249"/>
<keyword evidence="11 16" id="KW-0460">Magnesium</keyword>
<reference evidence="18 19" key="1">
    <citation type="journal article" date="2015" name="Genome Announc.">
        <title>Expanding the biotechnology potential of lactobacilli through comparative genomics of 213 strains and associated genera.</title>
        <authorList>
            <person name="Sun Z."/>
            <person name="Harris H.M."/>
            <person name="McCann A."/>
            <person name="Guo C."/>
            <person name="Argimon S."/>
            <person name="Zhang W."/>
            <person name="Yang X."/>
            <person name="Jeffery I.B."/>
            <person name="Cooney J.C."/>
            <person name="Kagawa T.F."/>
            <person name="Liu W."/>
            <person name="Song Y."/>
            <person name="Salvetti E."/>
            <person name="Wrobel A."/>
            <person name="Rasinkangas P."/>
            <person name="Parkhill J."/>
            <person name="Rea M.C."/>
            <person name="O'Sullivan O."/>
            <person name="Ritari J."/>
            <person name="Douillard F.P."/>
            <person name="Paul Ross R."/>
            <person name="Yang R."/>
            <person name="Briner A.E."/>
            <person name="Felis G.E."/>
            <person name="de Vos W.M."/>
            <person name="Barrangou R."/>
            <person name="Klaenhammer T.R."/>
            <person name="Caufield P.W."/>
            <person name="Cui Y."/>
            <person name="Zhang H."/>
            <person name="O'Toole P.W."/>
        </authorList>
    </citation>
    <scope>NUCLEOTIDE SEQUENCE [LARGE SCALE GENOMIC DNA]</scope>
    <source>
        <strain evidence="18 19">DSM 20623</strain>
    </source>
</reference>
<protein>
    <recommendedName>
        <fullName evidence="16">DNA polymerase IV</fullName>
        <shortName evidence="16">Pol IV</shortName>
        <ecNumber evidence="16">2.7.7.7</ecNumber>
    </recommendedName>
</protein>
<dbReference type="InterPro" id="IPR043128">
    <property type="entry name" value="Rev_trsase/Diguanyl_cyclase"/>
</dbReference>
<evidence type="ECO:0000256" key="7">
    <source>
        <dbReference type="ARBA" id="ARBA00022695"/>
    </source>
</evidence>
<gene>
    <name evidence="16" type="primary">dinB</name>
    <name evidence="18" type="ORF">IV74_GL002259</name>
</gene>
<comment type="similarity">
    <text evidence="2 16">Belongs to the DNA polymerase type-Y family.</text>
</comment>
<dbReference type="GO" id="GO:0003684">
    <property type="term" value="F:damaged DNA binding"/>
    <property type="evidence" value="ECO:0007669"/>
    <property type="project" value="InterPro"/>
</dbReference>
<dbReference type="GO" id="GO:0000287">
    <property type="term" value="F:magnesium ion binding"/>
    <property type="evidence" value="ECO:0007669"/>
    <property type="project" value="UniProtKB-UniRule"/>
</dbReference>
<dbReference type="Gene3D" id="3.30.1490.100">
    <property type="entry name" value="DNA polymerase, Y-family, little finger domain"/>
    <property type="match status" value="1"/>
</dbReference>
<evidence type="ECO:0000256" key="9">
    <source>
        <dbReference type="ARBA" id="ARBA00022723"/>
    </source>
</evidence>
<dbReference type="GO" id="GO:0006281">
    <property type="term" value="P:DNA repair"/>
    <property type="evidence" value="ECO:0007669"/>
    <property type="project" value="UniProtKB-UniRule"/>
</dbReference>
<evidence type="ECO:0000256" key="1">
    <source>
        <dbReference type="ARBA" id="ARBA00004496"/>
    </source>
</evidence>
<dbReference type="GO" id="GO:0005829">
    <property type="term" value="C:cytosol"/>
    <property type="evidence" value="ECO:0007669"/>
    <property type="project" value="TreeGrafter"/>
</dbReference>
<dbReference type="AlphaFoldDB" id="A0A0R2HP98"/>
<dbReference type="InterPro" id="IPR022880">
    <property type="entry name" value="DNApol_IV"/>
</dbReference>
<dbReference type="InterPro" id="IPR001126">
    <property type="entry name" value="UmuC"/>
</dbReference>
<dbReference type="PANTHER" id="PTHR11076">
    <property type="entry name" value="DNA REPAIR POLYMERASE UMUC / TRANSFERASE FAMILY MEMBER"/>
    <property type="match status" value="1"/>
</dbReference>
<comment type="caution">
    <text evidence="18">The sequence shown here is derived from an EMBL/GenBank/DDBJ whole genome shotgun (WGS) entry which is preliminary data.</text>
</comment>
<evidence type="ECO:0000256" key="14">
    <source>
        <dbReference type="ARBA" id="ARBA00023204"/>
    </source>
</evidence>
<dbReference type="EMBL" id="JQBS01000035">
    <property type="protein sequence ID" value="KRN54673.1"/>
    <property type="molecule type" value="Genomic_DNA"/>
</dbReference>
<dbReference type="InterPro" id="IPR043502">
    <property type="entry name" value="DNA/RNA_pol_sf"/>
</dbReference>
<dbReference type="SUPFAM" id="SSF56672">
    <property type="entry name" value="DNA/RNA polymerases"/>
    <property type="match status" value="1"/>
</dbReference>
<dbReference type="RefSeq" id="WP_034568969.1">
    <property type="nucleotide sequence ID" value="NZ_JQBS01000035.1"/>
</dbReference>
<dbReference type="InterPro" id="IPR050116">
    <property type="entry name" value="DNA_polymerase-Y"/>
</dbReference>
<comment type="subunit">
    <text evidence="3 16">Monomer.</text>
</comment>
<dbReference type="eggNOG" id="COG0389">
    <property type="taxonomic scope" value="Bacteria"/>
</dbReference>
<evidence type="ECO:0000256" key="8">
    <source>
        <dbReference type="ARBA" id="ARBA00022705"/>
    </source>
</evidence>
<dbReference type="PATRIC" id="fig|1449336.4.peg.2297"/>
<evidence type="ECO:0000256" key="5">
    <source>
        <dbReference type="ARBA" id="ARBA00022490"/>
    </source>
</evidence>
<dbReference type="GO" id="GO:0006261">
    <property type="term" value="P:DNA-templated DNA replication"/>
    <property type="evidence" value="ECO:0007669"/>
    <property type="project" value="UniProtKB-UniRule"/>
</dbReference>
<dbReference type="Pfam" id="PF00817">
    <property type="entry name" value="IMS"/>
    <property type="match status" value="1"/>
</dbReference>
<dbReference type="Gene3D" id="3.30.70.270">
    <property type="match status" value="1"/>
</dbReference>
<dbReference type="SUPFAM" id="SSF100879">
    <property type="entry name" value="Lesion bypass DNA polymerase (Y-family), little finger domain"/>
    <property type="match status" value="1"/>
</dbReference>
<evidence type="ECO:0000256" key="3">
    <source>
        <dbReference type="ARBA" id="ARBA00011245"/>
    </source>
</evidence>
<dbReference type="InterPro" id="IPR024728">
    <property type="entry name" value="PolY_HhH_motif"/>
</dbReference>
<dbReference type="GO" id="GO:0042276">
    <property type="term" value="P:error-prone translesion synthesis"/>
    <property type="evidence" value="ECO:0007669"/>
    <property type="project" value="TreeGrafter"/>
</dbReference>
<feature type="binding site" evidence="16">
    <location>
        <position position="121"/>
    </location>
    <ligand>
        <name>Mg(2+)</name>
        <dbReference type="ChEBI" id="CHEBI:18420"/>
    </ligand>
</feature>
<dbReference type="EC" id="2.7.7.7" evidence="16"/>
<evidence type="ECO:0000313" key="19">
    <source>
        <dbReference type="Proteomes" id="UP000051658"/>
    </source>
</evidence>
<keyword evidence="8 16" id="KW-0235">DNA replication</keyword>
<keyword evidence="7 16" id="KW-0548">Nucleotidyltransferase</keyword>
<feature type="active site" evidence="16">
    <location>
        <position position="122"/>
    </location>
</feature>
<comment type="catalytic activity">
    <reaction evidence="15 16">
        <text>DNA(n) + a 2'-deoxyribonucleoside 5'-triphosphate = DNA(n+1) + diphosphate</text>
        <dbReference type="Rhea" id="RHEA:22508"/>
        <dbReference type="Rhea" id="RHEA-COMP:17339"/>
        <dbReference type="Rhea" id="RHEA-COMP:17340"/>
        <dbReference type="ChEBI" id="CHEBI:33019"/>
        <dbReference type="ChEBI" id="CHEBI:61560"/>
        <dbReference type="ChEBI" id="CHEBI:173112"/>
        <dbReference type="EC" id="2.7.7.7"/>
    </reaction>
</comment>
<evidence type="ECO:0000256" key="11">
    <source>
        <dbReference type="ARBA" id="ARBA00022842"/>
    </source>
</evidence>